<reference evidence="1 2" key="2">
    <citation type="submission" date="2009-02" db="EMBL/GenBank/DDBJ databases">
        <title>Draft genome sequence of Clostridium asparagiforme (DSM 15981).</title>
        <authorList>
            <person name="Sudarsanam P."/>
            <person name="Ley R."/>
            <person name="Guruge J."/>
            <person name="Turnbaugh P.J."/>
            <person name="Mahowald M."/>
            <person name="Liep D."/>
            <person name="Gordon J."/>
        </authorList>
    </citation>
    <scope>NUCLEOTIDE SEQUENCE [LARGE SCALE GENOMIC DNA]</scope>
    <source>
        <strain evidence="1 2">DSM 15981</strain>
    </source>
</reference>
<protein>
    <submittedName>
        <fullName evidence="1">Uncharacterized protein</fullName>
    </submittedName>
</protein>
<proteinExistence type="predicted"/>
<evidence type="ECO:0000313" key="2">
    <source>
        <dbReference type="Proteomes" id="UP000004756"/>
    </source>
</evidence>
<keyword evidence="2" id="KW-1185">Reference proteome</keyword>
<dbReference type="EMBL" id="ACCJ01000099">
    <property type="protein sequence ID" value="EEG56054.1"/>
    <property type="molecule type" value="Genomic_DNA"/>
</dbReference>
<sequence length="41" mass="4685">MSQNRWHWRGWRRVDKINLTGGGCKRPGTDCPGSFVVIPCI</sequence>
<gene>
    <name evidence="1" type="ORF">CLOSTASPAR_01882</name>
</gene>
<name>C0CY06_9FIRM</name>
<dbReference type="AlphaFoldDB" id="C0CY06"/>
<evidence type="ECO:0000313" key="1">
    <source>
        <dbReference type="EMBL" id="EEG56054.1"/>
    </source>
</evidence>
<accession>C0CY06</accession>
<dbReference type="HOGENOM" id="CLU_3267792_0_0_9"/>
<reference evidence="1 2" key="1">
    <citation type="submission" date="2009-01" db="EMBL/GenBank/DDBJ databases">
        <authorList>
            <person name="Fulton L."/>
            <person name="Clifton S."/>
            <person name="Fulton B."/>
            <person name="Xu J."/>
            <person name="Minx P."/>
            <person name="Pepin K.H."/>
            <person name="Johnson M."/>
            <person name="Bhonagiri V."/>
            <person name="Nash W.E."/>
            <person name="Mardis E.R."/>
            <person name="Wilson R.K."/>
        </authorList>
    </citation>
    <scope>NUCLEOTIDE SEQUENCE [LARGE SCALE GENOMIC DNA]</scope>
    <source>
        <strain evidence="1 2">DSM 15981</strain>
    </source>
</reference>
<comment type="caution">
    <text evidence="1">The sequence shown here is derived from an EMBL/GenBank/DDBJ whole genome shotgun (WGS) entry which is preliminary data.</text>
</comment>
<dbReference type="Proteomes" id="UP000004756">
    <property type="component" value="Unassembled WGS sequence"/>
</dbReference>
<organism evidence="1 2">
    <name type="scientific">[Clostridium] asparagiforme DSM 15981</name>
    <dbReference type="NCBI Taxonomy" id="518636"/>
    <lineage>
        <taxon>Bacteria</taxon>
        <taxon>Bacillati</taxon>
        <taxon>Bacillota</taxon>
        <taxon>Clostridia</taxon>
        <taxon>Lachnospirales</taxon>
        <taxon>Lachnospiraceae</taxon>
        <taxon>Enterocloster</taxon>
    </lineage>
</organism>